<dbReference type="InterPro" id="IPR022663">
    <property type="entry name" value="DapB_C"/>
</dbReference>
<dbReference type="GO" id="GO:0051287">
    <property type="term" value="F:NAD binding"/>
    <property type="evidence" value="ECO:0007669"/>
    <property type="project" value="UniProtKB-UniRule"/>
</dbReference>
<evidence type="ECO:0000256" key="13">
    <source>
        <dbReference type="HAMAP-Rule" id="MF_00102"/>
    </source>
</evidence>
<name>A0A432XZG6_9GAMM</name>
<dbReference type="SUPFAM" id="SSF55347">
    <property type="entry name" value="Glyceraldehyde-3-phosphate dehydrogenase-like, C-terminal domain"/>
    <property type="match status" value="1"/>
</dbReference>
<evidence type="ECO:0000256" key="4">
    <source>
        <dbReference type="ARBA" id="ARBA00022857"/>
    </source>
</evidence>
<keyword evidence="8 13" id="KW-0457">Lysine biosynthesis</keyword>
<keyword evidence="3 13" id="KW-0028">Amino-acid biosynthesis</keyword>
<dbReference type="Pfam" id="PF01113">
    <property type="entry name" value="DapB_N"/>
    <property type="match status" value="1"/>
</dbReference>
<evidence type="ECO:0000256" key="1">
    <source>
        <dbReference type="ARBA" id="ARBA00006642"/>
    </source>
</evidence>
<evidence type="ECO:0000259" key="15">
    <source>
        <dbReference type="Pfam" id="PF05173"/>
    </source>
</evidence>
<dbReference type="EMBL" id="PIPW01000001">
    <property type="protein sequence ID" value="RUO54109.1"/>
    <property type="molecule type" value="Genomic_DNA"/>
</dbReference>
<dbReference type="PIRSF" id="PIRSF000161">
    <property type="entry name" value="DHPR"/>
    <property type="match status" value="1"/>
</dbReference>
<dbReference type="GO" id="GO:0050661">
    <property type="term" value="F:NADP binding"/>
    <property type="evidence" value="ECO:0007669"/>
    <property type="project" value="UniProtKB-UniRule"/>
</dbReference>
<evidence type="ECO:0000256" key="7">
    <source>
        <dbReference type="ARBA" id="ARBA00023027"/>
    </source>
</evidence>
<comment type="subunit">
    <text evidence="13">Homotetramer.</text>
</comment>
<feature type="active site" description="Proton donor/acceptor" evidence="13">
    <location>
        <position position="149"/>
    </location>
</feature>
<keyword evidence="4 13" id="KW-0521">NADP</keyword>
<dbReference type="Gene3D" id="3.40.50.720">
    <property type="entry name" value="NAD(P)-binding Rossmann-like Domain"/>
    <property type="match status" value="1"/>
</dbReference>
<evidence type="ECO:0000256" key="5">
    <source>
        <dbReference type="ARBA" id="ARBA00022915"/>
    </source>
</evidence>
<dbReference type="PANTHER" id="PTHR20836">
    <property type="entry name" value="DIHYDRODIPICOLINATE REDUCTASE"/>
    <property type="match status" value="1"/>
</dbReference>
<dbReference type="AlphaFoldDB" id="A0A432XZG6"/>
<feature type="binding site" evidence="13">
    <location>
        <begin position="159"/>
        <end position="160"/>
    </location>
    <ligand>
        <name>(S)-2,3,4,5-tetrahydrodipicolinate</name>
        <dbReference type="ChEBI" id="CHEBI:16845"/>
    </ligand>
</feature>
<dbReference type="RefSeq" id="WP_126761202.1">
    <property type="nucleotide sequence ID" value="NZ_JBHLTZ010000004.1"/>
</dbReference>
<evidence type="ECO:0000256" key="12">
    <source>
        <dbReference type="ARBA" id="ARBA00049396"/>
    </source>
</evidence>
<proteinExistence type="inferred from homology"/>
<comment type="caution">
    <text evidence="13">Was originally thought to be a dihydrodipicolinate reductase (DHDPR), catalyzing the conversion of dihydrodipicolinate to tetrahydrodipicolinate. However, it was shown in E.coli that the substrate of the enzymatic reaction is not dihydrodipicolinate (DHDP) but in fact (2S,4S)-4-hydroxy-2,3,4,5-tetrahydrodipicolinic acid (HTPA), the product released by the DapA-catalyzed reaction.</text>
</comment>
<dbReference type="GO" id="GO:0005829">
    <property type="term" value="C:cytosol"/>
    <property type="evidence" value="ECO:0007669"/>
    <property type="project" value="TreeGrafter"/>
</dbReference>
<gene>
    <name evidence="13" type="primary">dapB</name>
    <name evidence="16" type="ORF">CWI69_01375</name>
</gene>
<feature type="domain" description="Dihydrodipicolinate reductase C-terminal" evidence="15">
    <location>
        <begin position="123"/>
        <end position="256"/>
    </location>
</feature>
<dbReference type="Gene3D" id="3.30.360.10">
    <property type="entry name" value="Dihydrodipicolinate Reductase, domain 2"/>
    <property type="match status" value="1"/>
</dbReference>
<evidence type="ECO:0000256" key="3">
    <source>
        <dbReference type="ARBA" id="ARBA00022605"/>
    </source>
</evidence>
<dbReference type="PROSITE" id="PS01298">
    <property type="entry name" value="DAPB"/>
    <property type="match status" value="1"/>
</dbReference>
<feature type="binding site" evidence="13">
    <location>
        <position position="150"/>
    </location>
    <ligand>
        <name>(S)-2,3,4,5-tetrahydrodipicolinate</name>
        <dbReference type="ChEBI" id="CHEBI:16845"/>
    </ligand>
</feature>
<keyword evidence="5 13" id="KW-0220">Diaminopimelate biosynthesis</keyword>
<keyword evidence="17" id="KW-1185">Reference proteome</keyword>
<dbReference type="InterPro" id="IPR036291">
    <property type="entry name" value="NAD(P)-bd_dom_sf"/>
</dbReference>
<evidence type="ECO:0000313" key="16">
    <source>
        <dbReference type="EMBL" id="RUO54109.1"/>
    </source>
</evidence>
<dbReference type="GO" id="GO:0008839">
    <property type="term" value="F:4-hydroxy-tetrahydrodipicolinate reductase"/>
    <property type="evidence" value="ECO:0007669"/>
    <property type="project" value="UniProtKB-UniRule"/>
</dbReference>
<keyword evidence="6 13" id="KW-0560">Oxidoreductase</keyword>
<dbReference type="GO" id="GO:0019877">
    <property type="term" value="P:diaminopimelate biosynthetic process"/>
    <property type="evidence" value="ECO:0007669"/>
    <property type="project" value="UniProtKB-UniRule"/>
</dbReference>
<feature type="binding site" evidence="13">
    <location>
        <begin position="7"/>
        <end position="12"/>
    </location>
    <ligand>
        <name>NAD(+)</name>
        <dbReference type="ChEBI" id="CHEBI:57540"/>
    </ligand>
</feature>
<comment type="subcellular location">
    <subcellularLocation>
        <location evidence="13">Cytoplasm</location>
    </subcellularLocation>
</comment>
<evidence type="ECO:0000256" key="11">
    <source>
        <dbReference type="ARBA" id="ARBA00049080"/>
    </source>
</evidence>
<comment type="caution">
    <text evidence="16">The sequence shown here is derived from an EMBL/GenBank/DDBJ whole genome shotgun (WGS) entry which is preliminary data.</text>
</comment>
<evidence type="ECO:0000313" key="17">
    <source>
        <dbReference type="Proteomes" id="UP000287198"/>
    </source>
</evidence>
<keyword evidence="7 13" id="KW-0520">NAD</keyword>
<comment type="catalytic activity">
    <reaction evidence="12 13">
        <text>(S)-2,3,4,5-tetrahydrodipicolinate + NAD(+) + H2O = (2S,4S)-4-hydroxy-2,3,4,5-tetrahydrodipicolinate + NADH + H(+)</text>
        <dbReference type="Rhea" id="RHEA:35323"/>
        <dbReference type="ChEBI" id="CHEBI:15377"/>
        <dbReference type="ChEBI" id="CHEBI:15378"/>
        <dbReference type="ChEBI" id="CHEBI:16845"/>
        <dbReference type="ChEBI" id="CHEBI:57540"/>
        <dbReference type="ChEBI" id="CHEBI:57945"/>
        <dbReference type="ChEBI" id="CHEBI:67139"/>
        <dbReference type="EC" id="1.17.1.8"/>
    </reaction>
</comment>
<comment type="pathway">
    <text evidence="9 13">Amino-acid biosynthesis; L-lysine biosynthesis via DAP pathway; (S)-tetrahydrodipicolinate from L-aspartate: step 4/4.</text>
</comment>
<dbReference type="CDD" id="cd02274">
    <property type="entry name" value="DHDPR_N"/>
    <property type="match status" value="1"/>
</dbReference>
<evidence type="ECO:0000256" key="8">
    <source>
        <dbReference type="ARBA" id="ARBA00023154"/>
    </source>
</evidence>
<dbReference type="GO" id="GO:0009089">
    <property type="term" value="P:lysine biosynthetic process via diaminopimelate"/>
    <property type="evidence" value="ECO:0007669"/>
    <property type="project" value="UniProtKB-UniRule"/>
</dbReference>
<dbReference type="EC" id="1.17.1.8" evidence="10 13"/>
<feature type="binding site" evidence="13">
    <location>
        <begin position="93"/>
        <end position="95"/>
    </location>
    <ligand>
        <name>NAD(+)</name>
        <dbReference type="ChEBI" id="CHEBI:57540"/>
    </ligand>
</feature>
<evidence type="ECO:0000256" key="6">
    <source>
        <dbReference type="ARBA" id="ARBA00023002"/>
    </source>
</evidence>
<evidence type="ECO:0000256" key="9">
    <source>
        <dbReference type="ARBA" id="ARBA00037922"/>
    </source>
</evidence>
<dbReference type="InterPro" id="IPR023940">
    <property type="entry name" value="DHDPR_bac"/>
</dbReference>
<organism evidence="16 17">
    <name type="scientific">Pseudidiomarina halophila</name>
    <dbReference type="NCBI Taxonomy" id="1449799"/>
    <lineage>
        <taxon>Bacteria</taxon>
        <taxon>Pseudomonadati</taxon>
        <taxon>Pseudomonadota</taxon>
        <taxon>Gammaproteobacteria</taxon>
        <taxon>Alteromonadales</taxon>
        <taxon>Idiomarinaceae</taxon>
        <taxon>Pseudidiomarina</taxon>
    </lineage>
</organism>
<comment type="catalytic activity">
    <reaction evidence="11 13">
        <text>(S)-2,3,4,5-tetrahydrodipicolinate + NADP(+) + H2O = (2S,4S)-4-hydroxy-2,3,4,5-tetrahydrodipicolinate + NADPH + H(+)</text>
        <dbReference type="Rhea" id="RHEA:35331"/>
        <dbReference type="ChEBI" id="CHEBI:15377"/>
        <dbReference type="ChEBI" id="CHEBI:15378"/>
        <dbReference type="ChEBI" id="CHEBI:16845"/>
        <dbReference type="ChEBI" id="CHEBI:57783"/>
        <dbReference type="ChEBI" id="CHEBI:58349"/>
        <dbReference type="ChEBI" id="CHEBI:67139"/>
        <dbReference type="EC" id="1.17.1.8"/>
    </reaction>
</comment>
<dbReference type="PANTHER" id="PTHR20836:SF0">
    <property type="entry name" value="4-HYDROXY-TETRAHYDRODIPICOLINATE REDUCTASE 1, CHLOROPLASTIC-RELATED"/>
    <property type="match status" value="1"/>
</dbReference>
<comment type="caution">
    <text evidence="13">Lacks conserved residue(s) required for the propagation of feature annotation.</text>
</comment>
<feature type="active site" description="Proton donor" evidence="13">
    <location>
        <position position="153"/>
    </location>
</feature>
<accession>A0A432XZG6</accession>
<dbReference type="SUPFAM" id="SSF51735">
    <property type="entry name" value="NAD(P)-binding Rossmann-fold domains"/>
    <property type="match status" value="1"/>
</dbReference>
<reference evidence="17" key="1">
    <citation type="journal article" date="2018" name="Front. Microbiol.">
        <title>Genome-Based Analysis Reveals the Taxonomy and Diversity of the Family Idiomarinaceae.</title>
        <authorList>
            <person name="Liu Y."/>
            <person name="Lai Q."/>
            <person name="Shao Z."/>
        </authorList>
    </citation>
    <scope>NUCLEOTIDE SEQUENCE [LARGE SCALE GENOMIC DNA]</scope>
    <source>
        <strain evidence="17">BH195</strain>
    </source>
</reference>
<keyword evidence="2 13" id="KW-0963">Cytoplasm</keyword>
<evidence type="ECO:0000259" key="14">
    <source>
        <dbReference type="Pfam" id="PF01113"/>
    </source>
</evidence>
<sequence length="269" mass="27974">MKIAVIGASGRMGQAVMTELAEQQLSCSAAIVAAGSKHVGKTVTQFAEQGLCFSDGSDLSAAEVDVFIDFSLPEALAHNLTLAQRLGAAIVVCTTGLTDAQRALITEAAQSVPVLYAANTSVGICVMEQLVALASAALPAADVEIVEAHHQAKRDAPSGTALVLAAAAANGRGEQLAKLNAGLRGAGQRRAGSIGFAVVRAADIIGEHQVLLAQPGERIELTHRVGDRKVFARGAVQAAQWLASQPTGYYGMRDMLDMKATLQRLIHEI</sequence>
<dbReference type="Pfam" id="PF05173">
    <property type="entry name" value="DapB_C"/>
    <property type="match status" value="1"/>
</dbReference>
<protein>
    <recommendedName>
        <fullName evidence="10 13">4-hydroxy-tetrahydrodipicolinate reductase</fullName>
        <shortName evidence="13">HTPA reductase</shortName>
        <ecNumber evidence="10 13">1.17.1.8</ecNumber>
    </recommendedName>
</protein>
<evidence type="ECO:0000256" key="10">
    <source>
        <dbReference type="ARBA" id="ARBA00038983"/>
    </source>
</evidence>
<dbReference type="OrthoDB" id="9790352at2"/>
<feature type="binding site" evidence="13">
    <location>
        <begin position="117"/>
        <end position="120"/>
    </location>
    <ligand>
        <name>NAD(+)</name>
        <dbReference type="ChEBI" id="CHEBI:57540"/>
    </ligand>
</feature>
<dbReference type="GO" id="GO:0016726">
    <property type="term" value="F:oxidoreductase activity, acting on CH or CH2 groups, NAD or NADP as acceptor"/>
    <property type="evidence" value="ECO:0007669"/>
    <property type="project" value="UniProtKB-UniRule"/>
</dbReference>
<feature type="domain" description="Dihydrodipicolinate reductase N-terminal" evidence="14">
    <location>
        <begin position="1"/>
        <end position="119"/>
    </location>
</feature>
<dbReference type="NCBIfam" id="TIGR00036">
    <property type="entry name" value="dapB"/>
    <property type="match status" value="1"/>
</dbReference>
<dbReference type="UniPathway" id="UPA00034">
    <property type="reaction ID" value="UER00018"/>
</dbReference>
<feature type="binding site" evidence="13">
    <location>
        <position position="48"/>
    </location>
    <ligand>
        <name>NAD(+)</name>
        <dbReference type="ChEBI" id="CHEBI:57540"/>
    </ligand>
</feature>
<comment type="similarity">
    <text evidence="1 13">Belongs to the DapB family.</text>
</comment>
<evidence type="ECO:0000256" key="2">
    <source>
        <dbReference type="ARBA" id="ARBA00022490"/>
    </source>
</evidence>
<dbReference type="HAMAP" id="MF_00102">
    <property type="entry name" value="DapB"/>
    <property type="match status" value="1"/>
</dbReference>
<dbReference type="InterPro" id="IPR022664">
    <property type="entry name" value="DapB_N_CS"/>
</dbReference>
<dbReference type="Proteomes" id="UP000287198">
    <property type="component" value="Unassembled WGS sequence"/>
</dbReference>
<dbReference type="InterPro" id="IPR000846">
    <property type="entry name" value="DapB_N"/>
</dbReference>
<comment type="function">
    <text evidence="13">Catalyzes the conversion of 4-hydroxy-tetrahydrodipicolinate (HTPA) to tetrahydrodipicolinate.</text>
</comment>